<dbReference type="AlphaFoldDB" id="A0A6C0F4K5"/>
<reference evidence="1" key="1">
    <citation type="journal article" date="2020" name="Nature">
        <title>Giant virus diversity and host interactions through global metagenomics.</title>
        <authorList>
            <person name="Schulz F."/>
            <person name="Roux S."/>
            <person name="Paez-Espino D."/>
            <person name="Jungbluth S."/>
            <person name="Walsh D.A."/>
            <person name="Denef V.J."/>
            <person name="McMahon K.D."/>
            <person name="Konstantinidis K.T."/>
            <person name="Eloe-Fadrosh E.A."/>
            <person name="Kyrpides N.C."/>
            <person name="Woyke T."/>
        </authorList>
    </citation>
    <scope>NUCLEOTIDE SEQUENCE</scope>
    <source>
        <strain evidence="1">GVMAG-S-ERX555967-130</strain>
    </source>
</reference>
<dbReference type="EMBL" id="MN738786">
    <property type="protein sequence ID" value="QHT36616.1"/>
    <property type="molecule type" value="Genomic_DNA"/>
</dbReference>
<proteinExistence type="predicted"/>
<evidence type="ECO:0000313" key="1">
    <source>
        <dbReference type="EMBL" id="QHT36616.1"/>
    </source>
</evidence>
<protein>
    <submittedName>
        <fullName evidence="1">Uncharacterized protein</fullName>
    </submittedName>
</protein>
<name>A0A6C0F4K5_9ZZZZ</name>
<organism evidence="1">
    <name type="scientific">viral metagenome</name>
    <dbReference type="NCBI Taxonomy" id="1070528"/>
    <lineage>
        <taxon>unclassified sequences</taxon>
        <taxon>metagenomes</taxon>
        <taxon>organismal metagenomes</taxon>
    </lineage>
</organism>
<sequence>MSLFNKHTKQTLYTIIYKPKTMAKNQFNLPSCFSGTCQVCKNCCGNVSENPSHCEETMLTQRSKTLLKFYKDNMEESTKTYWKETSALCKRYDYRNMDDRGELPLSFKKDAYYIDRDPEVYKLQPPSENICHNPECQIIYENTHDHQKRRFQQVPLYKGNYTSLCLRCVC</sequence>
<accession>A0A6C0F4K5</accession>